<name>A0ABT2UQC4_9BACL</name>
<feature type="domain" description="HTH araC/xylS-type" evidence="4">
    <location>
        <begin position="169"/>
        <end position="267"/>
    </location>
</feature>
<evidence type="ECO:0000259" key="4">
    <source>
        <dbReference type="PROSITE" id="PS01124"/>
    </source>
</evidence>
<dbReference type="InterPro" id="IPR002491">
    <property type="entry name" value="ABC_transptr_periplasmic_BD"/>
</dbReference>
<dbReference type="InterPro" id="IPR009057">
    <property type="entry name" value="Homeodomain-like_sf"/>
</dbReference>
<keyword evidence="1" id="KW-0805">Transcription regulation</keyword>
<dbReference type="Proteomes" id="UP001652445">
    <property type="component" value="Unassembled WGS sequence"/>
</dbReference>
<dbReference type="Pfam" id="PF12833">
    <property type="entry name" value="HTH_18"/>
    <property type="match status" value="1"/>
</dbReference>
<evidence type="ECO:0000256" key="2">
    <source>
        <dbReference type="ARBA" id="ARBA00023125"/>
    </source>
</evidence>
<dbReference type="PANTHER" id="PTHR46796:SF6">
    <property type="entry name" value="ARAC SUBFAMILY"/>
    <property type="match status" value="1"/>
</dbReference>
<dbReference type="SUPFAM" id="SSF53807">
    <property type="entry name" value="Helical backbone' metal receptor"/>
    <property type="match status" value="1"/>
</dbReference>
<dbReference type="Gene3D" id="1.10.10.60">
    <property type="entry name" value="Homeodomain-like"/>
    <property type="match status" value="2"/>
</dbReference>
<dbReference type="Gene3D" id="3.40.50.1980">
    <property type="entry name" value="Nitrogenase molybdenum iron protein domain"/>
    <property type="match status" value="2"/>
</dbReference>
<dbReference type="InterPro" id="IPR020449">
    <property type="entry name" value="Tscrpt_reg_AraC-type_HTH"/>
</dbReference>
<dbReference type="InterPro" id="IPR018062">
    <property type="entry name" value="HTH_AraC-typ_CS"/>
</dbReference>
<dbReference type="PROSITE" id="PS01124">
    <property type="entry name" value="HTH_ARAC_FAMILY_2"/>
    <property type="match status" value="1"/>
</dbReference>
<evidence type="ECO:0000256" key="3">
    <source>
        <dbReference type="ARBA" id="ARBA00023163"/>
    </source>
</evidence>
<keyword evidence="2" id="KW-0238">DNA-binding</keyword>
<accession>A0ABT2UQC4</accession>
<dbReference type="EMBL" id="JAOQIO010000110">
    <property type="protein sequence ID" value="MCU6796858.1"/>
    <property type="molecule type" value="Genomic_DNA"/>
</dbReference>
<organism evidence="5 6">
    <name type="scientific">Paenibacillus baimaensis</name>
    <dbReference type="NCBI Taxonomy" id="2982185"/>
    <lineage>
        <taxon>Bacteria</taxon>
        <taxon>Bacillati</taxon>
        <taxon>Bacillota</taxon>
        <taxon>Bacilli</taxon>
        <taxon>Bacillales</taxon>
        <taxon>Paenibacillaceae</taxon>
        <taxon>Paenibacillus</taxon>
    </lineage>
</organism>
<evidence type="ECO:0000256" key="1">
    <source>
        <dbReference type="ARBA" id="ARBA00023015"/>
    </source>
</evidence>
<evidence type="ECO:0000313" key="6">
    <source>
        <dbReference type="Proteomes" id="UP001652445"/>
    </source>
</evidence>
<dbReference type="SMART" id="SM00342">
    <property type="entry name" value="HTH_ARAC"/>
    <property type="match status" value="1"/>
</dbReference>
<dbReference type="InterPro" id="IPR018060">
    <property type="entry name" value="HTH_AraC"/>
</dbReference>
<dbReference type="PANTHER" id="PTHR46796">
    <property type="entry name" value="HTH-TYPE TRANSCRIPTIONAL ACTIVATOR RHAS-RELATED"/>
    <property type="match status" value="1"/>
</dbReference>
<dbReference type="SUPFAM" id="SSF46689">
    <property type="entry name" value="Homeodomain-like"/>
    <property type="match status" value="2"/>
</dbReference>
<gene>
    <name evidence="5" type="ORF">OB236_32505</name>
</gene>
<dbReference type="Pfam" id="PF01497">
    <property type="entry name" value="Peripla_BP_2"/>
    <property type="match status" value="1"/>
</dbReference>
<dbReference type="PRINTS" id="PR00032">
    <property type="entry name" value="HTHARAC"/>
</dbReference>
<evidence type="ECO:0000313" key="5">
    <source>
        <dbReference type="EMBL" id="MCU6796858.1"/>
    </source>
</evidence>
<proteinExistence type="predicted"/>
<comment type="caution">
    <text evidence="5">The sequence shown here is derived from an EMBL/GenBank/DDBJ whole genome shotgun (WGS) entry which is preliminary data.</text>
</comment>
<protein>
    <submittedName>
        <fullName evidence="5">AraC family transcriptional regulator</fullName>
    </submittedName>
</protein>
<dbReference type="InterPro" id="IPR050204">
    <property type="entry name" value="AraC_XylS_family_regulators"/>
</dbReference>
<dbReference type="PROSITE" id="PS00041">
    <property type="entry name" value="HTH_ARAC_FAMILY_1"/>
    <property type="match status" value="1"/>
</dbReference>
<keyword evidence="3" id="KW-0804">Transcription</keyword>
<keyword evidence="6" id="KW-1185">Reference proteome</keyword>
<reference evidence="5 6" key="1">
    <citation type="submission" date="2022-09" db="EMBL/GenBank/DDBJ databases">
        <authorList>
            <person name="Han X.L."/>
            <person name="Wang Q."/>
            <person name="Lu T."/>
        </authorList>
    </citation>
    <scope>NUCLEOTIDE SEQUENCE [LARGE SCALE GENOMIC DNA]</scope>
    <source>
        <strain evidence="5 6">WQ 127069</strain>
    </source>
</reference>
<sequence>MNLTYRSTEELKIVKGQPLHIHTAAEYAFAFVMQHKVKVTLRTSRKPAIGNALSGEIFLIPAHCQCKLEQTASQMVTIIVIRFSQDTPQLQAKGKADYHTMDALLSEDFHPFRTPQVRSWIHDFMSENEYVETALYYQLQSHLYAIAACYLESVQKPKETQTDLIIFVEQARQLMLEQYNHPLDIEELAKSSGSSPSRFYMAFKEQTGLSPHKYMTKIRMDASLHLLAGGTTSIVEAAHAVGYLDEYYFSRLFKKHMGMTPTEYTARAKKKVANLNGVFAGDLAVLGMTSYISFERSWRENNPELVLEQLAIAQPELIISGPTTNEYYEKLSEIAPVVVLHWKEYSWKERLLDISELLGLTSIAEWWLSYYDMKVENARRHVKNVLGNEPFLVVHAVEGGFYLFGMKSRKLREIFYEDLQVTPPSPAKQISLMKVDKLEEIAELDCENVLFLMHSSTTEAFCVELENQWCVLKPSRLKKRCLFLREYDSPLYNPIVNESLVEQMVKQLLVRMD</sequence>